<keyword evidence="2" id="KW-1185">Reference proteome</keyword>
<dbReference type="EMBL" id="AP024488">
    <property type="protein sequence ID" value="BCS96911.1"/>
    <property type="molecule type" value="Genomic_DNA"/>
</dbReference>
<proteinExistence type="predicted"/>
<protein>
    <submittedName>
        <fullName evidence="1">Nucleotidyltransferase</fullName>
    </submittedName>
</protein>
<dbReference type="Proteomes" id="UP001320148">
    <property type="component" value="Chromosome"/>
</dbReference>
<dbReference type="NCBIfam" id="TIGR01987">
    <property type="entry name" value="HI0074"/>
    <property type="match status" value="1"/>
</dbReference>
<accession>A0ABN6F4M9</accession>
<dbReference type="InterPro" id="IPR010235">
    <property type="entry name" value="HepT"/>
</dbReference>
<organism evidence="1 2">
    <name type="scientific">Desulfoluna limicola</name>
    <dbReference type="NCBI Taxonomy" id="2810562"/>
    <lineage>
        <taxon>Bacteria</taxon>
        <taxon>Pseudomonadati</taxon>
        <taxon>Thermodesulfobacteriota</taxon>
        <taxon>Desulfobacteria</taxon>
        <taxon>Desulfobacterales</taxon>
        <taxon>Desulfolunaceae</taxon>
        <taxon>Desulfoluna</taxon>
    </lineage>
</organism>
<dbReference type="RefSeq" id="WP_236888339.1">
    <property type="nucleotide sequence ID" value="NZ_AP024488.1"/>
</dbReference>
<evidence type="ECO:0000313" key="1">
    <source>
        <dbReference type="EMBL" id="BCS96911.1"/>
    </source>
</evidence>
<reference evidence="1 2" key="1">
    <citation type="submission" date="2021-02" db="EMBL/GenBank/DDBJ databases">
        <title>Complete genome of Desulfoluna sp. strain ASN36.</title>
        <authorList>
            <person name="Takahashi A."/>
            <person name="Kojima H."/>
            <person name="Fukui M."/>
        </authorList>
    </citation>
    <scope>NUCLEOTIDE SEQUENCE [LARGE SCALE GENOMIC DNA]</scope>
    <source>
        <strain evidence="1 2">ASN36</strain>
    </source>
</reference>
<dbReference type="Pfam" id="PF08780">
    <property type="entry name" value="NTase_sub_bind"/>
    <property type="match status" value="1"/>
</dbReference>
<dbReference type="Gene3D" id="1.20.120.330">
    <property type="entry name" value="Nucleotidyltransferases domain 2"/>
    <property type="match status" value="1"/>
</dbReference>
<gene>
    <name evidence="1" type="ORF">DSLASN_25430</name>
</gene>
<dbReference type="SUPFAM" id="SSF81593">
    <property type="entry name" value="Nucleotidyltransferase substrate binding subunit/domain"/>
    <property type="match status" value="1"/>
</dbReference>
<evidence type="ECO:0000313" key="2">
    <source>
        <dbReference type="Proteomes" id="UP001320148"/>
    </source>
</evidence>
<name>A0ABN6F4M9_9BACT</name>
<sequence length="143" mass="16783">MMKGTEPMAETDKDIRWVQRFENFCRAFGELELAIEIDTPSRVERAGLIQFYEMSFELAWKIMKDYLEEEGYEIQSPRAAIKQAFQSGLIADGESWLKALKDRNLTVHTYDEATAMEVERRIRTTYFPNLTELHTTFQGMIQK</sequence>